<keyword evidence="3" id="KW-1185">Reference proteome</keyword>
<gene>
    <name evidence="2" type="ORF">PR048_001868</name>
</gene>
<evidence type="ECO:0000256" key="1">
    <source>
        <dbReference type="SAM" id="Coils"/>
    </source>
</evidence>
<comment type="caution">
    <text evidence="2">The sequence shown here is derived from an EMBL/GenBank/DDBJ whole genome shotgun (WGS) entry which is preliminary data.</text>
</comment>
<evidence type="ECO:0000313" key="2">
    <source>
        <dbReference type="EMBL" id="KAJ8896524.1"/>
    </source>
</evidence>
<name>A0ABQ9III4_9NEOP</name>
<protein>
    <submittedName>
        <fullName evidence="2">Uncharacterized protein</fullName>
    </submittedName>
</protein>
<organism evidence="2 3">
    <name type="scientific">Dryococelus australis</name>
    <dbReference type="NCBI Taxonomy" id="614101"/>
    <lineage>
        <taxon>Eukaryota</taxon>
        <taxon>Metazoa</taxon>
        <taxon>Ecdysozoa</taxon>
        <taxon>Arthropoda</taxon>
        <taxon>Hexapoda</taxon>
        <taxon>Insecta</taxon>
        <taxon>Pterygota</taxon>
        <taxon>Neoptera</taxon>
        <taxon>Polyneoptera</taxon>
        <taxon>Phasmatodea</taxon>
        <taxon>Verophasmatodea</taxon>
        <taxon>Anareolatae</taxon>
        <taxon>Phasmatidae</taxon>
        <taxon>Eurycanthinae</taxon>
        <taxon>Dryococelus</taxon>
    </lineage>
</organism>
<reference evidence="2 3" key="1">
    <citation type="submission" date="2023-02" db="EMBL/GenBank/DDBJ databases">
        <title>LHISI_Scaffold_Assembly.</title>
        <authorList>
            <person name="Stuart O.P."/>
            <person name="Cleave R."/>
            <person name="Magrath M.J.L."/>
            <person name="Mikheyev A.S."/>
        </authorList>
    </citation>
    <scope>NUCLEOTIDE SEQUENCE [LARGE SCALE GENOMIC DNA]</scope>
    <source>
        <strain evidence="2">Daus_M_001</strain>
        <tissue evidence="2">Leg muscle</tissue>
    </source>
</reference>
<proteinExistence type="predicted"/>
<dbReference type="Proteomes" id="UP001159363">
    <property type="component" value="Chromosome 1"/>
</dbReference>
<accession>A0ABQ9III4</accession>
<sequence>MHASSVSAETSNVFGVVQRLYTFFAFSTQRWEGTSQTRWYAKSEAVQSLTKNIHGVVEALNELTEEVDRVNKEVQNDDIILSRSIEILKGLTDTIERLRNTPSEWLETAKVISESIGVEPTMEPHRVTKKKTMPIRNMAEHLQKLHALDLLKLIHSRNLVEAFPNVCVALRIYITLPK</sequence>
<evidence type="ECO:0000313" key="3">
    <source>
        <dbReference type="Proteomes" id="UP001159363"/>
    </source>
</evidence>
<dbReference type="EMBL" id="JARBHB010000001">
    <property type="protein sequence ID" value="KAJ8896524.1"/>
    <property type="molecule type" value="Genomic_DNA"/>
</dbReference>
<keyword evidence="1" id="KW-0175">Coiled coil</keyword>
<feature type="coiled-coil region" evidence="1">
    <location>
        <begin position="46"/>
        <end position="80"/>
    </location>
</feature>